<keyword evidence="1" id="KW-0560">Oxidoreductase</keyword>
<dbReference type="Proteomes" id="UP000622580">
    <property type="component" value="Unassembled WGS sequence"/>
</dbReference>
<evidence type="ECO:0000259" key="3">
    <source>
        <dbReference type="Pfam" id="PF08125"/>
    </source>
</evidence>
<dbReference type="EMBL" id="JAGSGD010000001">
    <property type="protein sequence ID" value="MBR7620383.1"/>
    <property type="molecule type" value="Genomic_DNA"/>
</dbReference>
<evidence type="ECO:0000259" key="2">
    <source>
        <dbReference type="Pfam" id="PF01232"/>
    </source>
</evidence>
<keyword evidence="5" id="KW-1185">Reference proteome</keyword>
<dbReference type="AlphaFoldDB" id="A0A941D3Y9"/>
<evidence type="ECO:0000256" key="1">
    <source>
        <dbReference type="ARBA" id="ARBA00023002"/>
    </source>
</evidence>
<gene>
    <name evidence="4" type="ORF">JKL49_13390</name>
</gene>
<name>A0A941D3Y9_9CAUL</name>
<comment type="caution">
    <text evidence="4">The sequence shown here is derived from an EMBL/GenBank/DDBJ whole genome shotgun (WGS) entry which is preliminary data.</text>
</comment>
<feature type="domain" description="Mannitol dehydrogenase C-terminal" evidence="3">
    <location>
        <begin position="286"/>
        <end position="464"/>
    </location>
</feature>
<dbReference type="PRINTS" id="PR00084">
    <property type="entry name" value="MTLDHDRGNASE"/>
</dbReference>
<dbReference type="InterPro" id="IPR008927">
    <property type="entry name" value="6-PGluconate_DH-like_C_sf"/>
</dbReference>
<accession>A0A941D3Y9</accession>
<dbReference type="InterPro" id="IPR013131">
    <property type="entry name" value="Mannitol_DH_N"/>
</dbReference>
<dbReference type="SUPFAM" id="SSF51735">
    <property type="entry name" value="NAD(P)-binding Rossmann-fold domains"/>
    <property type="match status" value="1"/>
</dbReference>
<feature type="domain" description="Mannitol dehydrogenase N-terminal" evidence="2">
    <location>
        <begin position="36"/>
        <end position="267"/>
    </location>
</feature>
<dbReference type="Gene3D" id="1.10.1040.10">
    <property type="entry name" value="N-(1-d-carboxylethyl)-l-norvaline Dehydrogenase, domain 2"/>
    <property type="match status" value="1"/>
</dbReference>
<evidence type="ECO:0000313" key="5">
    <source>
        <dbReference type="Proteomes" id="UP000622580"/>
    </source>
</evidence>
<dbReference type="SUPFAM" id="SSF48179">
    <property type="entry name" value="6-phosphogluconate dehydrogenase C-terminal domain-like"/>
    <property type="match status" value="1"/>
</dbReference>
<dbReference type="InterPro" id="IPR050988">
    <property type="entry name" value="Mannitol_DH/Oxidoreductase"/>
</dbReference>
<dbReference type="PANTHER" id="PTHR43362:SF1">
    <property type="entry name" value="MANNITOL DEHYDROGENASE 2-RELATED"/>
    <property type="match status" value="1"/>
</dbReference>
<protein>
    <submittedName>
        <fullName evidence="4">Mannitol dehydrogenase family protein</fullName>
    </submittedName>
</protein>
<dbReference type="InterPro" id="IPR013118">
    <property type="entry name" value="Mannitol_DH_C"/>
</dbReference>
<dbReference type="GO" id="GO:0016616">
    <property type="term" value="F:oxidoreductase activity, acting on the CH-OH group of donors, NAD or NADP as acceptor"/>
    <property type="evidence" value="ECO:0007669"/>
    <property type="project" value="TreeGrafter"/>
</dbReference>
<dbReference type="InterPro" id="IPR013328">
    <property type="entry name" value="6PGD_dom2"/>
</dbReference>
<dbReference type="InterPro" id="IPR000669">
    <property type="entry name" value="Mannitol_DH"/>
</dbReference>
<reference evidence="4" key="1">
    <citation type="submission" date="2021-04" db="EMBL/GenBank/DDBJ databases">
        <title>Draft genome assembly of strain Phenylobacterium sp. 20VBR1 using MiniION and Illumina platforms.</title>
        <authorList>
            <person name="Thomas F.A."/>
            <person name="Krishnan K.P."/>
            <person name="Sinha R.K."/>
        </authorList>
    </citation>
    <scope>NUCLEOTIDE SEQUENCE</scope>
    <source>
        <strain evidence="4">20VBR1</strain>
    </source>
</reference>
<dbReference type="InterPro" id="IPR036291">
    <property type="entry name" value="NAD(P)-bd_dom_sf"/>
</dbReference>
<dbReference type="Pfam" id="PF08125">
    <property type="entry name" value="Mannitol_dh_C"/>
    <property type="match status" value="1"/>
</dbReference>
<dbReference type="Pfam" id="PF01232">
    <property type="entry name" value="Mannitol_dh"/>
    <property type="match status" value="1"/>
</dbReference>
<sequence length="466" mass="49454">MEARGDAVRLSGATLSLVKQGVAVPSYDRAKAKICVVHFGPGAFHRAHQAWYFDEMLGAGHDLAVAPVALRSGGVRAALAPQDGLYVLATREAQPSYRVIGSLKAVLTASETPEAVFAHLMTARLVTATVTEKGYCLAPSGDLDLAHPDIIHDLARPAVPVSLIGWLAEGLSRRRVAGLAPFVTLSCDNLSDNGGKLGRAVVTFARALGDEALADWIKGEAVFPSSMVDSITPATDDLLRAEVEAATGLTDAWPVQREGFIQWVVEDRLGDLSPAFAAAGVTLAADVAAFERAKLRLLNGAHSTLAYAGLLKGHETVSQAMADPDLAAFVEAMMVEDIAPTLKPTPDLDVPAYIDAILARFRNPAIVHKLSQIAWDGSQKLPVRILETTADALAAGRSVARLAVPVAAWMKFIESRDGQEIVDPLAAQFAGRRGVEAFLALPAIFPPVLVRNAIWRDAVEAAYTSL</sequence>
<proteinExistence type="predicted"/>
<evidence type="ECO:0000313" key="4">
    <source>
        <dbReference type="EMBL" id="MBR7620383.1"/>
    </source>
</evidence>
<dbReference type="Gene3D" id="3.40.50.720">
    <property type="entry name" value="NAD(P)-binding Rossmann-like Domain"/>
    <property type="match status" value="1"/>
</dbReference>
<organism evidence="4 5">
    <name type="scientific">Phenylobacterium glaciei</name>
    <dbReference type="NCBI Taxonomy" id="2803784"/>
    <lineage>
        <taxon>Bacteria</taxon>
        <taxon>Pseudomonadati</taxon>
        <taxon>Pseudomonadota</taxon>
        <taxon>Alphaproteobacteria</taxon>
        <taxon>Caulobacterales</taxon>
        <taxon>Caulobacteraceae</taxon>
        <taxon>Phenylobacterium</taxon>
    </lineage>
</organism>
<dbReference type="PANTHER" id="PTHR43362">
    <property type="entry name" value="MANNITOL DEHYDROGENASE DSF1-RELATED"/>
    <property type="match status" value="1"/>
</dbReference>